<dbReference type="AlphaFoldDB" id="A0A5J4W7E4"/>
<gene>
    <name evidence="2" type="ORF">EZS28_014004</name>
</gene>
<evidence type="ECO:0000313" key="3">
    <source>
        <dbReference type="Proteomes" id="UP000324800"/>
    </source>
</evidence>
<feature type="compositionally biased region" description="Basic and acidic residues" evidence="1">
    <location>
        <begin position="283"/>
        <end position="300"/>
    </location>
</feature>
<reference evidence="2 3" key="1">
    <citation type="submission" date="2019-03" db="EMBL/GenBank/DDBJ databases">
        <title>Single cell metagenomics reveals metabolic interactions within the superorganism composed of flagellate Streblomastix strix and complex community of Bacteroidetes bacteria on its surface.</title>
        <authorList>
            <person name="Treitli S.C."/>
            <person name="Kolisko M."/>
            <person name="Husnik F."/>
            <person name="Keeling P."/>
            <person name="Hampl V."/>
        </authorList>
    </citation>
    <scope>NUCLEOTIDE SEQUENCE [LARGE SCALE GENOMIC DNA]</scope>
    <source>
        <strain evidence="2">ST1C</strain>
    </source>
</reference>
<feature type="region of interest" description="Disordered" evidence="1">
    <location>
        <begin position="265"/>
        <end position="314"/>
    </location>
</feature>
<evidence type="ECO:0000256" key="1">
    <source>
        <dbReference type="SAM" id="MobiDB-lite"/>
    </source>
</evidence>
<comment type="caution">
    <text evidence="2">The sequence shown here is derived from an EMBL/GenBank/DDBJ whole genome shotgun (WGS) entry which is preliminary data.</text>
</comment>
<protein>
    <submittedName>
        <fullName evidence="2">Uncharacterized protein</fullName>
    </submittedName>
</protein>
<organism evidence="2 3">
    <name type="scientific">Streblomastix strix</name>
    <dbReference type="NCBI Taxonomy" id="222440"/>
    <lineage>
        <taxon>Eukaryota</taxon>
        <taxon>Metamonada</taxon>
        <taxon>Preaxostyla</taxon>
        <taxon>Oxymonadida</taxon>
        <taxon>Streblomastigidae</taxon>
        <taxon>Streblomastix</taxon>
    </lineage>
</organism>
<evidence type="ECO:0000313" key="2">
    <source>
        <dbReference type="EMBL" id="KAA6390473.1"/>
    </source>
</evidence>
<proteinExistence type="predicted"/>
<dbReference type="Proteomes" id="UP000324800">
    <property type="component" value="Unassembled WGS sequence"/>
</dbReference>
<accession>A0A5J4W7E4</accession>
<dbReference type="EMBL" id="SNRW01003208">
    <property type="protein sequence ID" value="KAA6390473.1"/>
    <property type="molecule type" value="Genomic_DNA"/>
</dbReference>
<sequence length="314" mass="35982">MDAIKIENSKATVKNVTFNNPSSEDESNESIGSQFMNICIGDSEIQIIDPNVDDQTHEECIASGHTENECQFKVIYDNQCQIVISVVWIIAGHPIPFLSKAVVVVNTSNKESLNFSLEGDQMIQAIFTVKIVELREKTQEEIKQEQKDNKELWGKYHPQEINSQFHSISKNDEELPRDEDGFIIWPVEGHTSVPFKVNAEIQQRNKATFIMKDYSWLDSRKYWYGVHISNNGIIFSGKQGLENEPVQLEVIVEEGEQFLNFENIAEQDQSGKDDESQQEESGVEDKTQQEESGVEDKTQQEDQIPQISEKYRFP</sequence>
<name>A0A5J4W7E4_9EUKA</name>